<accession>A0A8S4BKY6</accession>
<organism evidence="3 4">
    <name type="scientific">Menidia menidia</name>
    <name type="common">Atlantic silverside</name>
    <dbReference type="NCBI Taxonomy" id="238744"/>
    <lineage>
        <taxon>Eukaryota</taxon>
        <taxon>Metazoa</taxon>
        <taxon>Chordata</taxon>
        <taxon>Craniata</taxon>
        <taxon>Vertebrata</taxon>
        <taxon>Euteleostomi</taxon>
        <taxon>Actinopterygii</taxon>
        <taxon>Neopterygii</taxon>
        <taxon>Teleostei</taxon>
        <taxon>Neoteleostei</taxon>
        <taxon>Acanthomorphata</taxon>
        <taxon>Ovalentaria</taxon>
        <taxon>Atherinomorphae</taxon>
        <taxon>Atheriniformes</taxon>
        <taxon>Atherinopsidae</taxon>
        <taxon>Menidiinae</taxon>
        <taxon>Menidia</taxon>
    </lineage>
</organism>
<comment type="caution">
    <text evidence="3">The sequence shown here is derived from an EMBL/GenBank/DDBJ whole genome shotgun (WGS) entry which is preliminary data.</text>
</comment>
<proteinExistence type="predicted"/>
<dbReference type="InterPro" id="IPR013106">
    <property type="entry name" value="Ig_V-set"/>
</dbReference>
<dbReference type="Proteomes" id="UP000677803">
    <property type="component" value="Unassembled WGS sequence"/>
</dbReference>
<dbReference type="EMBL" id="CAJRST010037777">
    <property type="protein sequence ID" value="CAG6006360.1"/>
    <property type="molecule type" value="Genomic_DNA"/>
</dbReference>
<gene>
    <name evidence="3" type="ORF">MMEN_LOCUS18637</name>
</gene>
<feature type="transmembrane region" description="Helical" evidence="1">
    <location>
        <begin position="103"/>
        <end position="123"/>
    </location>
</feature>
<sequence length="150" mass="16746">MEIPFILMMMELCSSEVKWVQINEVDDGVAVVEFTSDGLLRFLGPRHGRVKAFALQASQGNYSIRIDDLRPTDLGVYICHFRDTFLKVELFEDKGAGSDYIRLSLYICFGVVLICILASYRFLKRTGCTNNRTQDANPPVGAGGGQMQSP</sequence>
<dbReference type="SUPFAM" id="SSF48726">
    <property type="entry name" value="Immunoglobulin"/>
    <property type="match status" value="1"/>
</dbReference>
<keyword evidence="1" id="KW-0812">Transmembrane</keyword>
<keyword evidence="1" id="KW-1133">Transmembrane helix</keyword>
<dbReference type="Pfam" id="PF07686">
    <property type="entry name" value="V-set"/>
    <property type="match status" value="1"/>
</dbReference>
<dbReference type="OrthoDB" id="8963697at2759"/>
<dbReference type="InterPro" id="IPR013783">
    <property type="entry name" value="Ig-like_fold"/>
</dbReference>
<feature type="domain" description="Immunoglobulin V-set" evidence="2">
    <location>
        <begin position="14"/>
        <end position="81"/>
    </location>
</feature>
<dbReference type="AlphaFoldDB" id="A0A8S4BKY6"/>
<evidence type="ECO:0000256" key="1">
    <source>
        <dbReference type="SAM" id="Phobius"/>
    </source>
</evidence>
<evidence type="ECO:0000313" key="3">
    <source>
        <dbReference type="EMBL" id="CAG6006360.1"/>
    </source>
</evidence>
<name>A0A8S4BKY6_9TELE</name>
<evidence type="ECO:0000313" key="4">
    <source>
        <dbReference type="Proteomes" id="UP000677803"/>
    </source>
</evidence>
<protein>
    <submittedName>
        <fullName evidence="3">(Atlantic silverside) hypothetical protein</fullName>
    </submittedName>
</protein>
<reference evidence="3" key="1">
    <citation type="submission" date="2021-05" db="EMBL/GenBank/DDBJ databases">
        <authorList>
            <person name="Tigano A."/>
        </authorList>
    </citation>
    <scope>NUCLEOTIDE SEQUENCE</scope>
</reference>
<keyword evidence="1" id="KW-0472">Membrane</keyword>
<dbReference type="Gene3D" id="2.60.40.10">
    <property type="entry name" value="Immunoglobulins"/>
    <property type="match status" value="1"/>
</dbReference>
<keyword evidence="4" id="KW-1185">Reference proteome</keyword>
<evidence type="ECO:0000259" key="2">
    <source>
        <dbReference type="Pfam" id="PF07686"/>
    </source>
</evidence>
<dbReference type="InterPro" id="IPR036179">
    <property type="entry name" value="Ig-like_dom_sf"/>
</dbReference>